<dbReference type="Gene3D" id="2.60.120.40">
    <property type="match status" value="1"/>
</dbReference>
<feature type="non-terminal residue" evidence="2">
    <location>
        <position position="1"/>
    </location>
</feature>
<dbReference type="EMBL" id="HACG01035896">
    <property type="protein sequence ID" value="CEK82761.1"/>
    <property type="molecule type" value="Transcribed_RNA"/>
</dbReference>
<protein>
    <recommendedName>
        <fullName evidence="1">C1q domain-containing protein</fullName>
    </recommendedName>
</protein>
<feature type="domain" description="C1q" evidence="1">
    <location>
        <begin position="28"/>
        <end position="114"/>
    </location>
</feature>
<dbReference type="InterPro" id="IPR001073">
    <property type="entry name" value="C1q_dom"/>
</dbReference>
<organism evidence="2">
    <name type="scientific">Arion vulgaris</name>
    <dbReference type="NCBI Taxonomy" id="1028688"/>
    <lineage>
        <taxon>Eukaryota</taxon>
        <taxon>Metazoa</taxon>
        <taxon>Spiralia</taxon>
        <taxon>Lophotrochozoa</taxon>
        <taxon>Mollusca</taxon>
        <taxon>Gastropoda</taxon>
        <taxon>Heterobranchia</taxon>
        <taxon>Euthyneura</taxon>
        <taxon>Panpulmonata</taxon>
        <taxon>Eupulmonata</taxon>
        <taxon>Stylommatophora</taxon>
        <taxon>Helicina</taxon>
        <taxon>Arionoidea</taxon>
        <taxon>Arionidae</taxon>
        <taxon>Arion</taxon>
    </lineage>
</organism>
<dbReference type="SUPFAM" id="SSF49842">
    <property type="entry name" value="TNF-like"/>
    <property type="match status" value="1"/>
</dbReference>
<evidence type="ECO:0000259" key="1">
    <source>
        <dbReference type="Pfam" id="PF00386"/>
    </source>
</evidence>
<gene>
    <name evidence="2" type="primary">ORF133434</name>
</gene>
<reference evidence="2" key="1">
    <citation type="submission" date="2014-12" db="EMBL/GenBank/DDBJ databases">
        <title>Insight into the proteome of Arion vulgaris.</title>
        <authorList>
            <person name="Aradska J."/>
            <person name="Bulat T."/>
            <person name="Smidak R."/>
            <person name="Sarate P."/>
            <person name="Gangsoo J."/>
            <person name="Sialana F."/>
            <person name="Bilban M."/>
            <person name="Lubec G."/>
        </authorList>
    </citation>
    <scope>NUCLEOTIDE SEQUENCE</scope>
    <source>
        <tissue evidence="2">Skin</tissue>
    </source>
</reference>
<dbReference type="Pfam" id="PF00386">
    <property type="entry name" value="C1q"/>
    <property type="match status" value="1"/>
</dbReference>
<dbReference type="InterPro" id="IPR008983">
    <property type="entry name" value="Tumour_necrosis_fac-like_dom"/>
</dbReference>
<name>A0A0B7ARZ8_9EUPU</name>
<accession>A0A0B7ARZ8</accession>
<proteinExistence type="predicted"/>
<sequence length="137" mass="15123">PTIGFSACDLSFGLSNGYASRSLRNFSHIINVGNHFNPVNGYFTAPQGGLYATFLSVQCHKSLDLYFAIKKKPCNSCYNGDECQCNVGEISTSNDQSRGCAFEIVNMKTGDYLWAIYENAAKIFCKLNIMFVCIKIG</sequence>
<evidence type="ECO:0000313" key="2">
    <source>
        <dbReference type="EMBL" id="CEK82761.1"/>
    </source>
</evidence>
<dbReference type="AlphaFoldDB" id="A0A0B7ARZ8"/>